<protein>
    <submittedName>
        <fullName evidence="2">PAP fibrillin</fullName>
    </submittedName>
</protein>
<proteinExistence type="predicted"/>
<feature type="domain" description="Plastid lipid-associated protein/fibrillin conserved" evidence="1">
    <location>
        <begin position="13"/>
        <end position="180"/>
    </location>
</feature>
<comment type="caution">
    <text evidence="2">The sequence shown here is derived from an EMBL/GenBank/DDBJ whole genome shotgun (WGS) entry which is preliminary data.</text>
</comment>
<evidence type="ECO:0000313" key="2">
    <source>
        <dbReference type="EMBL" id="PSJ07484.1"/>
    </source>
</evidence>
<sequence length="195" mass="21641">MLEAREELLVLLRRGARGEAQRQGPRVRELIHELERTSPVDLAAPGALELLEGVWELRWSSSSQPYLQAVPWLENLQILAPSRGRALNLLRPPGQLAGLGGIAVEATIQLESSPGDNSSTPQQRVQVRFQRGGWSGPLLGTTRLQLQREVQQSFPAWLDITVLTEELRLCRGNAGTIFALLRRPDLAVADFLDNQ</sequence>
<dbReference type="Proteomes" id="UP000243002">
    <property type="component" value="Unassembled WGS sequence"/>
</dbReference>
<name>A0A2P7N215_9CYAN</name>
<keyword evidence="3" id="KW-1185">Reference proteome</keyword>
<dbReference type="InterPro" id="IPR039633">
    <property type="entry name" value="PAP"/>
</dbReference>
<evidence type="ECO:0000313" key="3">
    <source>
        <dbReference type="Proteomes" id="UP000243002"/>
    </source>
</evidence>
<dbReference type="PANTHER" id="PTHR31906">
    <property type="entry name" value="PLASTID-LIPID-ASSOCIATED PROTEIN 4, CHLOROPLASTIC-RELATED"/>
    <property type="match status" value="1"/>
</dbReference>
<dbReference type="RefSeq" id="WP_106501670.1">
    <property type="nucleotide sequence ID" value="NZ_PXXO01000001.1"/>
</dbReference>
<evidence type="ECO:0000259" key="1">
    <source>
        <dbReference type="Pfam" id="PF04755"/>
    </source>
</evidence>
<dbReference type="InterPro" id="IPR006843">
    <property type="entry name" value="PAP/fibrillin_dom"/>
</dbReference>
<accession>A0A2P7N215</accession>
<reference evidence="2 3" key="1">
    <citation type="journal article" date="2018" name="Environ. Microbiol.">
        <title>Ecological and genomic features of two widespread freshwater picocyanobacteria.</title>
        <authorList>
            <person name="Cabello-Yeves P.J."/>
            <person name="Picazo A."/>
            <person name="Camacho A."/>
            <person name="Callieri C."/>
            <person name="Rosselli R."/>
            <person name="Roda-Garcia J.J."/>
            <person name="Coutinho F.H."/>
            <person name="Rodriguez-Valera F."/>
        </authorList>
    </citation>
    <scope>NUCLEOTIDE SEQUENCE [LARGE SCALE GENOMIC DNA]</scope>
    <source>
        <strain evidence="2 3">Tous</strain>
    </source>
</reference>
<dbReference type="AlphaFoldDB" id="A0A2P7N215"/>
<dbReference type="OrthoDB" id="573488at2"/>
<gene>
    <name evidence="2" type="ORF">C7K55_01900</name>
</gene>
<dbReference type="EMBL" id="PXXO01000001">
    <property type="protein sequence ID" value="PSJ07484.1"/>
    <property type="molecule type" value="Genomic_DNA"/>
</dbReference>
<organism evidence="2 3">
    <name type="scientific">Cyanobium usitatum str. Tous</name>
    <dbReference type="NCBI Taxonomy" id="2116684"/>
    <lineage>
        <taxon>Bacteria</taxon>
        <taxon>Bacillati</taxon>
        <taxon>Cyanobacteriota</taxon>
        <taxon>Cyanophyceae</taxon>
        <taxon>Synechococcales</taxon>
        <taxon>Prochlorococcaceae</taxon>
        <taxon>Cyanobium</taxon>
    </lineage>
</organism>
<dbReference type="Pfam" id="PF04755">
    <property type="entry name" value="PAP_fibrillin"/>
    <property type="match status" value="1"/>
</dbReference>